<dbReference type="Gene3D" id="3.30.360.10">
    <property type="entry name" value="Dihydrodipicolinate Reductase, domain 2"/>
    <property type="match status" value="1"/>
</dbReference>
<feature type="domain" description="GFO/IDH/MocA-like oxidoreductase" evidence="4">
    <location>
        <begin position="148"/>
        <end position="290"/>
    </location>
</feature>
<comment type="caution">
    <text evidence="5">The sequence shown here is derived from an EMBL/GenBank/DDBJ whole genome shotgun (WGS) entry which is preliminary data.</text>
</comment>
<evidence type="ECO:0000313" key="6">
    <source>
        <dbReference type="Proteomes" id="UP000237983"/>
    </source>
</evidence>
<keyword evidence="6" id="KW-1185">Reference proteome</keyword>
<dbReference type="InterPro" id="IPR036291">
    <property type="entry name" value="NAD(P)-bd_dom_sf"/>
</dbReference>
<evidence type="ECO:0000259" key="4">
    <source>
        <dbReference type="Pfam" id="PF22725"/>
    </source>
</evidence>
<dbReference type="Gene3D" id="3.40.50.720">
    <property type="entry name" value="NAD(P)-binding Rossmann-like Domain"/>
    <property type="match status" value="1"/>
</dbReference>
<evidence type="ECO:0000256" key="2">
    <source>
        <dbReference type="ARBA" id="ARBA00023027"/>
    </source>
</evidence>
<dbReference type="GO" id="GO:0016491">
    <property type="term" value="F:oxidoreductase activity"/>
    <property type="evidence" value="ECO:0007669"/>
    <property type="project" value="UniProtKB-KW"/>
</dbReference>
<dbReference type="SUPFAM" id="SSF51735">
    <property type="entry name" value="NAD(P)-binding Rossmann-fold domains"/>
    <property type="match status" value="1"/>
</dbReference>
<proteinExistence type="predicted"/>
<evidence type="ECO:0000313" key="5">
    <source>
        <dbReference type="EMBL" id="PRY69373.1"/>
    </source>
</evidence>
<dbReference type="RefSeq" id="WP_245884512.1">
    <property type="nucleotide sequence ID" value="NZ_PVTL01000002.1"/>
</dbReference>
<organism evidence="5 6">
    <name type="scientific">Glaciihabitans tibetensis</name>
    <dbReference type="NCBI Taxonomy" id="1266600"/>
    <lineage>
        <taxon>Bacteria</taxon>
        <taxon>Bacillati</taxon>
        <taxon>Actinomycetota</taxon>
        <taxon>Actinomycetes</taxon>
        <taxon>Micrococcales</taxon>
        <taxon>Microbacteriaceae</taxon>
        <taxon>Glaciihabitans</taxon>
    </lineage>
</organism>
<keyword evidence="1" id="KW-0560">Oxidoreductase</keyword>
<gene>
    <name evidence="5" type="ORF">B0I08_10245</name>
</gene>
<dbReference type="AlphaFoldDB" id="A0A2T0VH22"/>
<dbReference type="InterPro" id="IPR055170">
    <property type="entry name" value="GFO_IDH_MocA-like_dom"/>
</dbReference>
<accession>A0A2T0VH22</accession>
<dbReference type="EMBL" id="PVTL01000002">
    <property type="protein sequence ID" value="PRY69373.1"/>
    <property type="molecule type" value="Genomic_DNA"/>
</dbReference>
<dbReference type="Proteomes" id="UP000237983">
    <property type="component" value="Unassembled WGS sequence"/>
</dbReference>
<dbReference type="Pfam" id="PF01408">
    <property type="entry name" value="GFO_IDH_MocA"/>
    <property type="match status" value="1"/>
</dbReference>
<evidence type="ECO:0000256" key="1">
    <source>
        <dbReference type="ARBA" id="ARBA00023002"/>
    </source>
</evidence>
<keyword evidence="2" id="KW-0520">NAD</keyword>
<dbReference type="GO" id="GO:0000166">
    <property type="term" value="F:nucleotide binding"/>
    <property type="evidence" value="ECO:0007669"/>
    <property type="project" value="InterPro"/>
</dbReference>
<name>A0A2T0VH22_9MICO</name>
<dbReference type="InterPro" id="IPR000683">
    <property type="entry name" value="Gfo/Idh/MocA-like_OxRdtase_N"/>
</dbReference>
<dbReference type="SUPFAM" id="SSF55347">
    <property type="entry name" value="Glyceraldehyde-3-phosphate dehydrogenase-like, C-terminal domain"/>
    <property type="match status" value="1"/>
</dbReference>
<dbReference type="PANTHER" id="PTHR43818:SF11">
    <property type="entry name" value="BCDNA.GH03377"/>
    <property type="match status" value="1"/>
</dbReference>
<sequence>MSSDSTPLRIAMIGHGFMGAAHSQGWRTAPRFFDLPLQPTMQLLVGRDEDAAREAAERWGWAQVATDWRTVLDRDDIDVVDIVTPGDSHAEIASAALEAGKHVLCEKPLATTVEQAEAMADAAARARSRGVVAMVGFTYRRVPAATLARDLVAAGRVGEIRQVRASYRQDWLADAESPMTWRLDKARAGSGALGDIGAHAIDLAQFISGQRISAVSGVLQTIVQQRPLLAETRGLSGTAGAERGTVSVDDLALFTARFESGVLGSFEASRFATGRKNALRIEVSGSAGAIAFDLEELNVLQFFDARAPIAEQGFTRILVTEPEHPYVGAWWPAGHTLGYEHGFSHQAKDFVEAVSAGAQPTPSFADGLQVQRVLDAVERSAHAASSWVAVADTVAAASTVQETHQEEMQP</sequence>
<dbReference type="Pfam" id="PF22725">
    <property type="entry name" value="GFO_IDH_MocA_C3"/>
    <property type="match status" value="1"/>
</dbReference>
<feature type="domain" description="Gfo/Idh/MocA-like oxidoreductase N-terminal" evidence="3">
    <location>
        <begin position="8"/>
        <end position="135"/>
    </location>
</feature>
<dbReference type="InterPro" id="IPR050463">
    <property type="entry name" value="Gfo/Idh/MocA_oxidrdct_glycsds"/>
</dbReference>
<evidence type="ECO:0000259" key="3">
    <source>
        <dbReference type="Pfam" id="PF01408"/>
    </source>
</evidence>
<reference evidence="5 6" key="1">
    <citation type="submission" date="2018-03" db="EMBL/GenBank/DDBJ databases">
        <title>Genomic Encyclopedia of Type Strains, Phase III (KMG-III): the genomes of soil and plant-associated and newly described type strains.</title>
        <authorList>
            <person name="Whitman W."/>
        </authorList>
    </citation>
    <scope>NUCLEOTIDE SEQUENCE [LARGE SCALE GENOMIC DNA]</scope>
    <source>
        <strain evidence="5 6">CGMCC 1.12484</strain>
    </source>
</reference>
<protein>
    <submittedName>
        <fullName evidence="5">Putative dehydrogenase</fullName>
    </submittedName>
</protein>
<dbReference type="PANTHER" id="PTHR43818">
    <property type="entry name" value="BCDNA.GH03377"/>
    <property type="match status" value="1"/>
</dbReference>